<feature type="transmembrane region" description="Helical" evidence="1">
    <location>
        <begin position="6"/>
        <end position="23"/>
    </location>
</feature>
<accession>E6W0V3</accession>
<dbReference type="Proteomes" id="UP000002572">
    <property type="component" value="Chromosome"/>
</dbReference>
<dbReference type="InParanoid" id="E6W0V3"/>
<reference evidence="2 3" key="1">
    <citation type="submission" date="2010-12" db="EMBL/GenBank/DDBJ databases">
        <title>Complete sequence of Desulfurispirillum indicum S5.</title>
        <authorList>
            <consortium name="US DOE Joint Genome Institute"/>
            <person name="Lucas S."/>
            <person name="Copeland A."/>
            <person name="Lapidus A."/>
            <person name="Cheng J.-F."/>
            <person name="Goodwin L."/>
            <person name="Pitluck S."/>
            <person name="Chertkov O."/>
            <person name="Held B."/>
            <person name="Detter J.C."/>
            <person name="Han C."/>
            <person name="Tapia R."/>
            <person name="Land M."/>
            <person name="Hauser L."/>
            <person name="Kyrpides N."/>
            <person name="Ivanova N."/>
            <person name="Mikhailova N."/>
            <person name="Haggblom M."/>
            <person name="Rauschenbach I."/>
            <person name="Bini E."/>
            <person name="Woyke T."/>
        </authorList>
    </citation>
    <scope>NUCLEOTIDE SEQUENCE [LARGE SCALE GENOMIC DNA]</scope>
    <source>
        <strain evidence="3">ATCC BAA-1389 / DSM 22839 / S5</strain>
    </source>
</reference>
<evidence type="ECO:0000256" key="1">
    <source>
        <dbReference type="SAM" id="Phobius"/>
    </source>
</evidence>
<dbReference type="STRING" id="653733.Selin_1719"/>
<evidence type="ECO:0000313" key="2">
    <source>
        <dbReference type="EMBL" id="ADU66448.1"/>
    </source>
</evidence>
<proteinExistence type="predicted"/>
<evidence type="ECO:0000313" key="3">
    <source>
        <dbReference type="Proteomes" id="UP000002572"/>
    </source>
</evidence>
<sequence>MEFTAFLHGTIFLIFAAIALCLHFSRAGQFWAWISVFAALHGTAIWLRLMAEGFAFTALEPIPVLLHVTALFALFEAAVKCRNQFRRWWRVAMIAAAALVTLVLMVATSATAMNSPMLLAM</sequence>
<dbReference type="AlphaFoldDB" id="E6W0V3"/>
<protein>
    <submittedName>
        <fullName evidence="2">Uncharacterized protein</fullName>
    </submittedName>
</protein>
<keyword evidence="1" id="KW-0812">Transmembrane</keyword>
<gene>
    <name evidence="2" type="ordered locus">Selin_1719</name>
</gene>
<keyword evidence="3" id="KW-1185">Reference proteome</keyword>
<feature type="transmembrane region" description="Helical" evidence="1">
    <location>
        <begin position="30"/>
        <end position="49"/>
    </location>
</feature>
<dbReference type="KEGG" id="din:Selin_1719"/>
<feature type="transmembrane region" description="Helical" evidence="1">
    <location>
        <begin position="91"/>
        <end position="113"/>
    </location>
</feature>
<dbReference type="HOGENOM" id="CLU_2034286_0_0_0"/>
<dbReference type="RefSeq" id="WP_013506328.1">
    <property type="nucleotide sequence ID" value="NC_014836.1"/>
</dbReference>
<organism evidence="2 3">
    <name type="scientific">Desulfurispirillum indicum (strain ATCC BAA-1389 / DSM 22839 / S5)</name>
    <dbReference type="NCBI Taxonomy" id="653733"/>
    <lineage>
        <taxon>Bacteria</taxon>
        <taxon>Pseudomonadati</taxon>
        <taxon>Chrysiogenota</taxon>
        <taxon>Chrysiogenia</taxon>
        <taxon>Chrysiogenales</taxon>
        <taxon>Chrysiogenaceae</taxon>
        <taxon>Desulfurispirillum</taxon>
    </lineage>
</organism>
<dbReference type="EMBL" id="CP002432">
    <property type="protein sequence ID" value="ADU66448.1"/>
    <property type="molecule type" value="Genomic_DNA"/>
</dbReference>
<keyword evidence="1" id="KW-1133">Transmembrane helix</keyword>
<name>E6W0V3_DESIS</name>
<feature type="transmembrane region" description="Helical" evidence="1">
    <location>
        <begin position="61"/>
        <end position="79"/>
    </location>
</feature>
<keyword evidence="1" id="KW-0472">Membrane</keyword>